<feature type="chain" id="PRO_5014727565" evidence="1">
    <location>
        <begin position="21"/>
        <end position="68"/>
    </location>
</feature>
<evidence type="ECO:0000313" key="2">
    <source>
        <dbReference type="EMBL" id="MBW75779.1"/>
    </source>
</evidence>
<reference evidence="2" key="1">
    <citation type="submission" date="2018-01" db="EMBL/GenBank/DDBJ databases">
        <title>An insight into the sialome of Amazonian anophelines.</title>
        <authorList>
            <person name="Ribeiro J.M."/>
            <person name="Scarpassa V."/>
            <person name="Calvo E."/>
        </authorList>
    </citation>
    <scope>NUCLEOTIDE SEQUENCE</scope>
</reference>
<sequence>MQRLIGQFVACLLKLGLIDAGATASRLSRGTGGRNLVQFHQQARHRHVRLGHQRINVQHMTVPVRKDR</sequence>
<dbReference type="AlphaFoldDB" id="A0A2M4DE54"/>
<proteinExistence type="predicted"/>
<protein>
    <submittedName>
        <fullName evidence="2">Putative secreted protein</fullName>
    </submittedName>
</protein>
<name>A0A2M4DE54_ANODA</name>
<dbReference type="EMBL" id="GGFL01011601">
    <property type="protein sequence ID" value="MBW75779.1"/>
    <property type="molecule type" value="Transcribed_RNA"/>
</dbReference>
<accession>A0A2M4DE54</accession>
<keyword evidence="1" id="KW-0732">Signal</keyword>
<evidence type="ECO:0000256" key="1">
    <source>
        <dbReference type="SAM" id="SignalP"/>
    </source>
</evidence>
<organism evidence="2">
    <name type="scientific">Anopheles darlingi</name>
    <name type="common">Mosquito</name>
    <dbReference type="NCBI Taxonomy" id="43151"/>
    <lineage>
        <taxon>Eukaryota</taxon>
        <taxon>Metazoa</taxon>
        <taxon>Ecdysozoa</taxon>
        <taxon>Arthropoda</taxon>
        <taxon>Hexapoda</taxon>
        <taxon>Insecta</taxon>
        <taxon>Pterygota</taxon>
        <taxon>Neoptera</taxon>
        <taxon>Endopterygota</taxon>
        <taxon>Diptera</taxon>
        <taxon>Nematocera</taxon>
        <taxon>Culicoidea</taxon>
        <taxon>Culicidae</taxon>
        <taxon>Anophelinae</taxon>
        <taxon>Anopheles</taxon>
    </lineage>
</organism>
<feature type="signal peptide" evidence="1">
    <location>
        <begin position="1"/>
        <end position="20"/>
    </location>
</feature>